<accession>A0A0A9ARA8</accession>
<reference evidence="2" key="2">
    <citation type="journal article" date="2015" name="Data Brief">
        <title>Shoot transcriptome of the giant reed, Arundo donax.</title>
        <authorList>
            <person name="Barrero R.A."/>
            <person name="Guerrero F.D."/>
            <person name="Moolhuijzen P."/>
            <person name="Goolsby J.A."/>
            <person name="Tidwell J."/>
            <person name="Bellgard S.E."/>
            <person name="Bellgard M.I."/>
        </authorList>
    </citation>
    <scope>NUCLEOTIDE SEQUENCE</scope>
    <source>
        <tissue evidence="2">Shoot tissue taken approximately 20 cm above the soil surface</tissue>
    </source>
</reference>
<dbReference type="EMBL" id="GBRH01243596">
    <property type="protein sequence ID" value="JAD54299.1"/>
    <property type="molecule type" value="Transcribed_RNA"/>
</dbReference>
<feature type="transmembrane region" description="Helical" evidence="1">
    <location>
        <begin position="12"/>
        <end position="28"/>
    </location>
</feature>
<evidence type="ECO:0000313" key="2">
    <source>
        <dbReference type="EMBL" id="JAD54299.1"/>
    </source>
</evidence>
<dbReference type="AlphaFoldDB" id="A0A0A9ARA8"/>
<sequence>MMKLSSSHSAALNFLSWLILLYFILHVFR</sequence>
<evidence type="ECO:0000256" key="1">
    <source>
        <dbReference type="SAM" id="Phobius"/>
    </source>
</evidence>
<proteinExistence type="predicted"/>
<keyword evidence="1" id="KW-1133">Transmembrane helix</keyword>
<keyword evidence="1" id="KW-0812">Transmembrane</keyword>
<protein>
    <submittedName>
        <fullName evidence="2">Uncharacterized protein</fullName>
    </submittedName>
</protein>
<name>A0A0A9ARA8_ARUDO</name>
<organism evidence="2">
    <name type="scientific">Arundo donax</name>
    <name type="common">Giant reed</name>
    <name type="synonym">Donax arundinaceus</name>
    <dbReference type="NCBI Taxonomy" id="35708"/>
    <lineage>
        <taxon>Eukaryota</taxon>
        <taxon>Viridiplantae</taxon>
        <taxon>Streptophyta</taxon>
        <taxon>Embryophyta</taxon>
        <taxon>Tracheophyta</taxon>
        <taxon>Spermatophyta</taxon>
        <taxon>Magnoliopsida</taxon>
        <taxon>Liliopsida</taxon>
        <taxon>Poales</taxon>
        <taxon>Poaceae</taxon>
        <taxon>PACMAD clade</taxon>
        <taxon>Arundinoideae</taxon>
        <taxon>Arundineae</taxon>
        <taxon>Arundo</taxon>
    </lineage>
</organism>
<keyword evidence="1" id="KW-0472">Membrane</keyword>
<reference evidence="2" key="1">
    <citation type="submission" date="2014-09" db="EMBL/GenBank/DDBJ databases">
        <authorList>
            <person name="Magalhaes I.L.F."/>
            <person name="Oliveira U."/>
            <person name="Santos F.R."/>
            <person name="Vidigal T.H.D.A."/>
            <person name="Brescovit A.D."/>
            <person name="Santos A.J."/>
        </authorList>
    </citation>
    <scope>NUCLEOTIDE SEQUENCE</scope>
    <source>
        <tissue evidence="2">Shoot tissue taken approximately 20 cm above the soil surface</tissue>
    </source>
</reference>